<dbReference type="Gene3D" id="3.40.720.10">
    <property type="entry name" value="Alkaline Phosphatase, subunit A"/>
    <property type="match status" value="1"/>
</dbReference>
<dbReference type="InterPro" id="IPR000917">
    <property type="entry name" value="Sulfatase_N"/>
</dbReference>
<sequence>MKRRNVLLITTDQQRHDALGCTGGRVARTPVLDRLAGEGVVYDQARNQNVVCMPARSTILTGQHIRRHGVVSNGIPLPEDAPHVARILNDAGYATALIGKAHFEPASHTGFFENRAAAAGNFGPHRGFDRMELAGHTGRPGRSLFHYPKWLADRYPDHVEDYYQTVVGRQVNGAGGGDTGAPQVWHNPIPRDLYHTDWTADRAIDWLESLAGDAPWFLWLSFPDPHHPWDPPQSQLGRVNWRDLDLPAGYPGSAEACRELLAGKPRHWLDWYEGRRRFNFETPPSFRPADLTPDQIREIDAVTHVENELIDEAVGRVMDAIGARGWDADTDVLYTTDHGEFQGDFGMLFKGPYHVDSLMRVPMFWRPAPSANAAPGRVDAPVGHVDLAPTICAIAGLAPDPEMQGAPLPLDEAAGADRNCTFTEWHDRFEETDVDLVTMTTRDWIVTVYEPGNYFTGEEGELYDLANDPRQWFNLWDDPGYRKVRDELVASLRESMPAGRDEPLEKIAPV</sequence>
<dbReference type="RefSeq" id="WP_109794508.1">
    <property type="nucleotide sequence ID" value="NZ_PHIG01000004.1"/>
</dbReference>
<dbReference type="EMBL" id="PHIG01000004">
    <property type="protein sequence ID" value="PJK31682.1"/>
    <property type="molecule type" value="Genomic_DNA"/>
</dbReference>
<reference evidence="3 4" key="1">
    <citation type="submission" date="2017-11" db="EMBL/GenBank/DDBJ databases">
        <title>Draft genome sequence of Rhizobiales bacterium SY3-13.</title>
        <authorList>
            <person name="Sun C."/>
        </authorList>
    </citation>
    <scope>NUCLEOTIDE SEQUENCE [LARGE SCALE GENOMIC DNA]</scope>
    <source>
        <strain evidence="3 4">SY3-13</strain>
    </source>
</reference>
<dbReference type="InterPro" id="IPR017850">
    <property type="entry name" value="Alkaline_phosphatase_core_sf"/>
</dbReference>
<keyword evidence="4" id="KW-1185">Reference proteome</keyword>
<dbReference type="SUPFAM" id="SSF53649">
    <property type="entry name" value="Alkaline phosphatase-like"/>
    <property type="match status" value="1"/>
</dbReference>
<dbReference type="PANTHER" id="PTHR42693:SF33">
    <property type="entry name" value="ARYLSULFATASE"/>
    <property type="match status" value="1"/>
</dbReference>
<evidence type="ECO:0000313" key="3">
    <source>
        <dbReference type="EMBL" id="PJK31682.1"/>
    </source>
</evidence>
<dbReference type="PANTHER" id="PTHR42693">
    <property type="entry name" value="ARYLSULFATASE FAMILY MEMBER"/>
    <property type="match status" value="1"/>
</dbReference>
<dbReference type="Pfam" id="PF00884">
    <property type="entry name" value="Sulfatase"/>
    <property type="match status" value="1"/>
</dbReference>
<evidence type="ECO:0000259" key="2">
    <source>
        <dbReference type="Pfam" id="PF00884"/>
    </source>
</evidence>
<dbReference type="GO" id="GO:0004065">
    <property type="term" value="F:arylsulfatase activity"/>
    <property type="evidence" value="ECO:0007669"/>
    <property type="project" value="TreeGrafter"/>
</dbReference>
<comment type="caution">
    <text evidence="3">The sequence shown here is derived from an EMBL/GenBank/DDBJ whole genome shotgun (WGS) entry which is preliminary data.</text>
</comment>
<dbReference type="Proteomes" id="UP000229498">
    <property type="component" value="Unassembled WGS sequence"/>
</dbReference>
<comment type="similarity">
    <text evidence="1">Belongs to the sulfatase family.</text>
</comment>
<feature type="domain" description="Sulfatase N-terminal" evidence="2">
    <location>
        <begin position="4"/>
        <end position="396"/>
    </location>
</feature>
<dbReference type="AlphaFoldDB" id="A0A2M9G7K2"/>
<organism evidence="3 4">
    <name type="scientific">Minwuia thermotolerans</name>
    <dbReference type="NCBI Taxonomy" id="2056226"/>
    <lineage>
        <taxon>Bacteria</taxon>
        <taxon>Pseudomonadati</taxon>
        <taxon>Pseudomonadota</taxon>
        <taxon>Alphaproteobacteria</taxon>
        <taxon>Minwuiales</taxon>
        <taxon>Minwuiaceae</taxon>
        <taxon>Minwuia</taxon>
    </lineage>
</organism>
<evidence type="ECO:0000313" key="4">
    <source>
        <dbReference type="Proteomes" id="UP000229498"/>
    </source>
</evidence>
<evidence type="ECO:0000256" key="1">
    <source>
        <dbReference type="ARBA" id="ARBA00008779"/>
    </source>
</evidence>
<protein>
    <submittedName>
        <fullName evidence="3">Sulfatase</fullName>
    </submittedName>
</protein>
<dbReference type="InterPro" id="IPR050738">
    <property type="entry name" value="Sulfatase"/>
</dbReference>
<dbReference type="OrthoDB" id="9795675at2"/>
<gene>
    <name evidence="3" type="ORF">CVT23_01135</name>
</gene>
<proteinExistence type="inferred from homology"/>
<name>A0A2M9G7K2_9PROT</name>
<accession>A0A2M9G7K2</accession>